<gene>
    <name evidence="1" type="ORF">DSL99_1727</name>
</gene>
<proteinExistence type="predicted"/>
<organism evidence="1 2">
    <name type="scientific">Leeuwenhoekiella marinoflava</name>
    <dbReference type="NCBI Taxonomy" id="988"/>
    <lineage>
        <taxon>Bacteria</taxon>
        <taxon>Pseudomonadati</taxon>
        <taxon>Bacteroidota</taxon>
        <taxon>Flavobacteriia</taxon>
        <taxon>Flavobacteriales</taxon>
        <taxon>Flavobacteriaceae</taxon>
        <taxon>Leeuwenhoekiella</taxon>
    </lineage>
</organism>
<evidence type="ECO:0000313" key="2">
    <source>
        <dbReference type="Proteomes" id="UP000290608"/>
    </source>
</evidence>
<dbReference type="AlphaFoldDB" id="A0A4Q0PM71"/>
<reference evidence="1 2" key="1">
    <citation type="submission" date="2018-07" db="EMBL/GenBank/DDBJ databases">
        <title>Leeuwenhoekiella genomics.</title>
        <authorList>
            <person name="Tahon G."/>
            <person name="Willems A."/>
        </authorList>
    </citation>
    <scope>NUCLEOTIDE SEQUENCE [LARGE SCALE GENOMIC DNA]</scope>
    <source>
        <strain evidence="1 2">LMG 1345</strain>
    </source>
</reference>
<protein>
    <submittedName>
        <fullName evidence="1">Uncharacterized protein</fullName>
    </submittedName>
</protein>
<comment type="caution">
    <text evidence="1">The sequence shown here is derived from an EMBL/GenBank/DDBJ whole genome shotgun (WGS) entry which is preliminary data.</text>
</comment>
<dbReference type="Proteomes" id="UP000290608">
    <property type="component" value="Unassembled WGS sequence"/>
</dbReference>
<dbReference type="EMBL" id="QOVL01000007">
    <property type="protein sequence ID" value="RXG30685.1"/>
    <property type="molecule type" value="Genomic_DNA"/>
</dbReference>
<dbReference type="RefSeq" id="WP_073099009.1">
    <property type="nucleotide sequence ID" value="NZ_QOVL01000007.1"/>
</dbReference>
<dbReference type="STRING" id="1122159.SAMN02745246_01930"/>
<accession>A0A4Q0PM71</accession>
<sequence>MKQKDIVITGKLSLDAEDLIKEYFAVKRVKKIEGFLTSELEFIHRHHETYAYSEMRNADFHAIYQIKKCDICFKPYEVSINDRAHLYRYLQSTYKLCLGCKGFHYGVGQVLSIKLDGDIAS</sequence>
<name>A0A4Q0PM71_9FLAO</name>
<evidence type="ECO:0000313" key="1">
    <source>
        <dbReference type="EMBL" id="RXG30685.1"/>
    </source>
</evidence>